<keyword evidence="2" id="KW-0805">Transcription regulation</keyword>
<dbReference type="Gene3D" id="1.10.1740.10">
    <property type="match status" value="1"/>
</dbReference>
<proteinExistence type="inferred from homology"/>
<dbReference type="KEGG" id="llu:AKJ09_01060"/>
<reference evidence="7 8" key="1">
    <citation type="submission" date="2015-08" db="EMBL/GenBank/DDBJ databases">
        <authorList>
            <person name="Babu N.S."/>
            <person name="Beckwith C.J."/>
            <person name="Beseler K.G."/>
            <person name="Brison A."/>
            <person name="Carone J.V."/>
            <person name="Caskin T.P."/>
            <person name="Diamond M."/>
            <person name="Durham M.E."/>
            <person name="Foxe J.M."/>
            <person name="Go M."/>
            <person name="Henderson B.A."/>
            <person name="Jones I.B."/>
            <person name="McGettigan J.A."/>
            <person name="Micheletti S.J."/>
            <person name="Nasrallah M.E."/>
            <person name="Ortiz D."/>
            <person name="Piller C.R."/>
            <person name="Privatt S.R."/>
            <person name="Schneider S.L."/>
            <person name="Sharp S."/>
            <person name="Smith T.C."/>
            <person name="Stanton J.D."/>
            <person name="Ullery H.E."/>
            <person name="Wilson R.J."/>
            <person name="Serrano M.G."/>
            <person name="Buck G."/>
            <person name="Lee V."/>
            <person name="Wang Y."/>
            <person name="Carvalho R."/>
            <person name="Voegtly L."/>
            <person name="Shi R."/>
            <person name="Duckworth R."/>
            <person name="Johnson A."/>
            <person name="Loviza R."/>
            <person name="Walstead R."/>
            <person name="Shah Z."/>
            <person name="Kiflezghi M."/>
            <person name="Wade K."/>
            <person name="Ball S.L."/>
            <person name="Bradley K.W."/>
            <person name="Asai D.J."/>
            <person name="Bowman C.A."/>
            <person name="Russell D.A."/>
            <person name="Pope W.H."/>
            <person name="Jacobs-Sera D."/>
            <person name="Hendrix R.W."/>
            <person name="Hatfull G.F."/>
        </authorList>
    </citation>
    <scope>NUCLEOTIDE SEQUENCE [LARGE SCALE GENOMIC DNA]</scope>
    <source>
        <strain evidence="7 8">DSM 27648</strain>
    </source>
</reference>
<evidence type="ECO:0000313" key="7">
    <source>
        <dbReference type="EMBL" id="AKU94396.1"/>
    </source>
</evidence>
<accession>A0A0K1PLX7</accession>
<evidence type="ECO:0000256" key="2">
    <source>
        <dbReference type="ARBA" id="ARBA00023015"/>
    </source>
</evidence>
<evidence type="ECO:0000313" key="8">
    <source>
        <dbReference type="Proteomes" id="UP000064967"/>
    </source>
</evidence>
<dbReference type="Proteomes" id="UP000064967">
    <property type="component" value="Chromosome"/>
</dbReference>
<organism evidence="7 8">
    <name type="scientific">Labilithrix luteola</name>
    <dbReference type="NCBI Taxonomy" id="1391654"/>
    <lineage>
        <taxon>Bacteria</taxon>
        <taxon>Pseudomonadati</taxon>
        <taxon>Myxococcota</taxon>
        <taxon>Polyangia</taxon>
        <taxon>Polyangiales</taxon>
        <taxon>Labilitrichaceae</taxon>
        <taxon>Labilithrix</taxon>
    </lineage>
</organism>
<feature type="domain" description="RNA polymerase sigma-70 region 2" evidence="6">
    <location>
        <begin position="26"/>
        <end position="93"/>
    </location>
</feature>
<dbReference type="EMBL" id="CP012333">
    <property type="protein sequence ID" value="AKU94396.1"/>
    <property type="molecule type" value="Genomic_DNA"/>
</dbReference>
<dbReference type="InterPro" id="IPR013324">
    <property type="entry name" value="RNA_pol_sigma_r3/r4-like"/>
</dbReference>
<dbReference type="InterPro" id="IPR014284">
    <property type="entry name" value="RNA_pol_sigma-70_dom"/>
</dbReference>
<keyword evidence="5" id="KW-0804">Transcription</keyword>
<sequence>MRTVGDGTEWLARFHAGERRVLEECYREHFARVVGVSARLVGPIDAETVAHEIFFRLLSSAEFRRGYQGGSLGSWLSQVATNAAIDNLRRRKREVPSENAPLEATPPVDELEQEVMAKVLVERFRRECLPPKWEGVFDARFLRQLPQRDAARELGIHRTTLVYQEARIRSLLERFLLDSESPK</sequence>
<dbReference type="PANTHER" id="PTHR43133">
    <property type="entry name" value="RNA POLYMERASE ECF-TYPE SIGMA FACTO"/>
    <property type="match status" value="1"/>
</dbReference>
<dbReference type="SUPFAM" id="SSF88946">
    <property type="entry name" value="Sigma2 domain of RNA polymerase sigma factors"/>
    <property type="match status" value="1"/>
</dbReference>
<keyword evidence="8" id="KW-1185">Reference proteome</keyword>
<dbReference type="InterPro" id="IPR007627">
    <property type="entry name" value="RNA_pol_sigma70_r2"/>
</dbReference>
<dbReference type="GO" id="GO:0016987">
    <property type="term" value="F:sigma factor activity"/>
    <property type="evidence" value="ECO:0007669"/>
    <property type="project" value="UniProtKB-KW"/>
</dbReference>
<evidence type="ECO:0000256" key="4">
    <source>
        <dbReference type="ARBA" id="ARBA00023125"/>
    </source>
</evidence>
<dbReference type="InterPro" id="IPR039425">
    <property type="entry name" value="RNA_pol_sigma-70-like"/>
</dbReference>
<dbReference type="STRING" id="1391654.AKJ09_01060"/>
<keyword evidence="3" id="KW-0731">Sigma factor</keyword>
<evidence type="ECO:0000256" key="3">
    <source>
        <dbReference type="ARBA" id="ARBA00023082"/>
    </source>
</evidence>
<keyword evidence="4" id="KW-0238">DNA-binding</keyword>
<evidence type="ECO:0000256" key="1">
    <source>
        <dbReference type="ARBA" id="ARBA00010641"/>
    </source>
</evidence>
<dbReference type="SUPFAM" id="SSF88659">
    <property type="entry name" value="Sigma3 and sigma4 domains of RNA polymerase sigma factors"/>
    <property type="match status" value="1"/>
</dbReference>
<dbReference type="PANTHER" id="PTHR43133:SF8">
    <property type="entry name" value="RNA POLYMERASE SIGMA FACTOR HI_1459-RELATED"/>
    <property type="match status" value="1"/>
</dbReference>
<dbReference type="AlphaFoldDB" id="A0A0K1PLX7"/>
<evidence type="ECO:0000259" key="6">
    <source>
        <dbReference type="Pfam" id="PF04542"/>
    </source>
</evidence>
<name>A0A0K1PLX7_9BACT</name>
<dbReference type="Pfam" id="PF04542">
    <property type="entry name" value="Sigma70_r2"/>
    <property type="match status" value="1"/>
</dbReference>
<evidence type="ECO:0000256" key="5">
    <source>
        <dbReference type="ARBA" id="ARBA00023163"/>
    </source>
</evidence>
<dbReference type="NCBIfam" id="TIGR02937">
    <property type="entry name" value="sigma70-ECF"/>
    <property type="match status" value="1"/>
</dbReference>
<dbReference type="GO" id="GO:0003677">
    <property type="term" value="F:DNA binding"/>
    <property type="evidence" value="ECO:0007669"/>
    <property type="project" value="UniProtKB-KW"/>
</dbReference>
<dbReference type="GO" id="GO:0006352">
    <property type="term" value="P:DNA-templated transcription initiation"/>
    <property type="evidence" value="ECO:0007669"/>
    <property type="project" value="InterPro"/>
</dbReference>
<gene>
    <name evidence="7" type="ORF">AKJ09_01060</name>
</gene>
<comment type="similarity">
    <text evidence="1">Belongs to the sigma-70 factor family. ECF subfamily.</text>
</comment>
<protein>
    <submittedName>
        <fullName evidence="7">RNA polymerase sigma-70 factor, ECF subfamily</fullName>
    </submittedName>
</protein>
<dbReference type="InterPro" id="IPR013325">
    <property type="entry name" value="RNA_pol_sigma_r2"/>
</dbReference>